<organism evidence="1 2">
    <name type="scientific">Olivibacter oleidegradans</name>
    <dbReference type="NCBI Taxonomy" id="760123"/>
    <lineage>
        <taxon>Bacteria</taxon>
        <taxon>Pseudomonadati</taxon>
        <taxon>Bacteroidota</taxon>
        <taxon>Sphingobacteriia</taxon>
        <taxon>Sphingobacteriales</taxon>
        <taxon>Sphingobacteriaceae</taxon>
        <taxon>Olivibacter</taxon>
    </lineage>
</organism>
<dbReference type="Proteomes" id="UP001589774">
    <property type="component" value="Unassembled WGS sequence"/>
</dbReference>
<dbReference type="RefSeq" id="WP_130854657.1">
    <property type="nucleotide sequence ID" value="NZ_JBHLWO010000001.1"/>
</dbReference>
<accession>A0ABV6HER2</accession>
<evidence type="ECO:0000313" key="2">
    <source>
        <dbReference type="Proteomes" id="UP001589774"/>
    </source>
</evidence>
<evidence type="ECO:0000313" key="1">
    <source>
        <dbReference type="EMBL" id="MFC0317372.1"/>
    </source>
</evidence>
<reference evidence="1 2" key="1">
    <citation type="submission" date="2024-09" db="EMBL/GenBank/DDBJ databases">
        <authorList>
            <person name="Sun Q."/>
            <person name="Mori K."/>
        </authorList>
    </citation>
    <scope>NUCLEOTIDE SEQUENCE [LARGE SCALE GENOMIC DNA]</scope>
    <source>
        <strain evidence="1 2">CCM 7765</strain>
    </source>
</reference>
<evidence type="ECO:0008006" key="3">
    <source>
        <dbReference type="Google" id="ProtNLM"/>
    </source>
</evidence>
<protein>
    <recommendedName>
        <fullName evidence="3">MORN repeat variant</fullName>
    </recommendedName>
</protein>
<sequence>MRKPIYIILICFVAFVRLTIAQTKPQLAVRLNPSNGIAYIRVFYPELQVDLNGNGQLINTWNHVEEETVSFDYYDQFDNKEKIGKMKSIGNVHIDYYDNFDDEAKRGKVKQIGDIQIDYYGRFDGIFQGKIKSIGHQPVTYYDQFSGNEKKGKLKSIGLVEIDYYDRFDGEHRAGKIKSINGNGQENVRVLFN</sequence>
<name>A0ABV6HER2_9SPHI</name>
<keyword evidence="2" id="KW-1185">Reference proteome</keyword>
<dbReference type="EMBL" id="JBHLWO010000001">
    <property type="protein sequence ID" value="MFC0317372.1"/>
    <property type="molecule type" value="Genomic_DNA"/>
</dbReference>
<comment type="caution">
    <text evidence="1">The sequence shown here is derived from an EMBL/GenBank/DDBJ whole genome shotgun (WGS) entry which is preliminary data.</text>
</comment>
<proteinExistence type="predicted"/>
<gene>
    <name evidence="1" type="ORF">ACFFI0_03585</name>
</gene>